<dbReference type="FunFam" id="2.90.10.10:FF:000004">
    <property type="entry name" value="G-type lectin S-receptor-like serine/threonine-protein kinase"/>
    <property type="match status" value="1"/>
</dbReference>
<name>A0A5J4ZSQ1_9ASTE</name>
<dbReference type="PROSITE" id="PS50948">
    <property type="entry name" value="PAN"/>
    <property type="match status" value="1"/>
</dbReference>
<dbReference type="InterPro" id="IPR003609">
    <property type="entry name" value="Pan_app"/>
</dbReference>
<evidence type="ECO:0000256" key="3">
    <source>
        <dbReference type="ARBA" id="ARBA00023157"/>
    </source>
</evidence>
<evidence type="ECO:0000256" key="6">
    <source>
        <dbReference type="SAM" id="Phobius"/>
    </source>
</evidence>
<dbReference type="Pfam" id="PF00954">
    <property type="entry name" value="S_locus_glycop"/>
    <property type="match status" value="1"/>
</dbReference>
<dbReference type="EMBL" id="CM018049">
    <property type="protein sequence ID" value="KAA8520081.1"/>
    <property type="molecule type" value="Genomic_DNA"/>
</dbReference>
<keyword evidence="6" id="KW-0472">Membrane</keyword>
<evidence type="ECO:0000256" key="1">
    <source>
        <dbReference type="ARBA" id="ARBA00022553"/>
    </source>
</evidence>
<evidence type="ECO:0000259" key="7">
    <source>
        <dbReference type="PROSITE" id="PS50927"/>
    </source>
</evidence>
<dbReference type="GO" id="GO:0048544">
    <property type="term" value="P:recognition of pollen"/>
    <property type="evidence" value="ECO:0007669"/>
    <property type="project" value="InterPro"/>
</dbReference>
<keyword evidence="5" id="KW-0325">Glycoprotein</keyword>
<dbReference type="Gene3D" id="3.50.4.10">
    <property type="entry name" value="Hepatocyte Growth Factor"/>
    <property type="match status" value="1"/>
</dbReference>
<evidence type="ECO:0000256" key="2">
    <source>
        <dbReference type="ARBA" id="ARBA00022729"/>
    </source>
</evidence>
<dbReference type="PANTHER" id="PTHR32444">
    <property type="entry name" value="BULB-TYPE LECTIN DOMAIN-CONTAINING PROTEIN"/>
    <property type="match status" value="1"/>
</dbReference>
<sequence>MIYHRGNSFPFHLLGLGWDENSGNIRDLGEAKSLDTITAIQTIRDGDTIVSVGGNFELGFFSPSSSKNRYLGIWYKKIATGTVVWVANGDAPLKDTLGVLKFDSQGILVLLNSTDSIIWSSNSSQPAKNPMAQLLDTGNLVMRDGSDSSDPEKFLWQSFDHPGNTFLPGMKFGKDLVTGLDKYLLSWRSADDPSPGDYTNRLDPNGFPQLFLRKGSVIQFRSGPWNGLRFSGMPNLKPNSIYTFEFVLNQKEIYYQFELINSSVVTRMVLSPNGIIQRFAWIERTQDWSLYLTAQMDNCDRYALCGAYGSCNINNSPACGCLKGFEPKFPEEWVVADWSNGCVRKTQLDCGNGEGFRKYSGVKLPDTQQSWFNESMNLKECEMVCLKNCNCTAYANTDIRGDGSGCLLWFGELIDIREYTENGQDLYVKMAASDIDTKSSSNEKRQVRIIIPILLVVVVLLSIFLFFHVSKKRKLKREEIVRLNTERDHCISEKERDDWRKLGEVRGCENGDNHKFPVGMRVLAVDDDTTCLMLLDALLQKCQYQAVLLERSNT</sequence>
<keyword evidence="4" id="KW-0675">Receptor</keyword>
<organism evidence="9 10">
    <name type="scientific">Nyssa sinensis</name>
    <dbReference type="NCBI Taxonomy" id="561372"/>
    <lineage>
        <taxon>Eukaryota</taxon>
        <taxon>Viridiplantae</taxon>
        <taxon>Streptophyta</taxon>
        <taxon>Embryophyta</taxon>
        <taxon>Tracheophyta</taxon>
        <taxon>Spermatophyta</taxon>
        <taxon>Magnoliopsida</taxon>
        <taxon>eudicotyledons</taxon>
        <taxon>Gunneridae</taxon>
        <taxon>Pentapetalae</taxon>
        <taxon>asterids</taxon>
        <taxon>Cornales</taxon>
        <taxon>Nyssaceae</taxon>
        <taxon>Nyssa</taxon>
    </lineage>
</organism>
<dbReference type="FunFam" id="3.50.4.10:FF:000002">
    <property type="entry name" value="G-type lectin S-receptor-like serine/threonine-protein kinase"/>
    <property type="match status" value="1"/>
</dbReference>
<feature type="domain" description="Bulb-type lectin" evidence="7">
    <location>
        <begin position="34"/>
        <end position="155"/>
    </location>
</feature>
<dbReference type="AlphaFoldDB" id="A0A5J4ZSQ1"/>
<dbReference type="OrthoDB" id="785331at2759"/>
<dbReference type="SUPFAM" id="SSF51110">
    <property type="entry name" value="alpha-D-mannose-specific plant lectins"/>
    <property type="match status" value="1"/>
</dbReference>
<feature type="domain" description="Apple" evidence="8">
    <location>
        <begin position="350"/>
        <end position="431"/>
    </location>
</feature>
<feature type="transmembrane region" description="Helical" evidence="6">
    <location>
        <begin position="449"/>
        <end position="467"/>
    </location>
</feature>
<keyword evidence="6" id="KW-1133">Transmembrane helix</keyword>
<dbReference type="Pfam" id="PF08276">
    <property type="entry name" value="PAN_2"/>
    <property type="match status" value="1"/>
</dbReference>
<protein>
    <recommendedName>
        <fullName evidence="11">Apple domain-containing protein</fullName>
    </recommendedName>
</protein>
<dbReference type="InterPro" id="IPR036426">
    <property type="entry name" value="Bulb-type_lectin_dom_sf"/>
</dbReference>
<evidence type="ECO:0000256" key="4">
    <source>
        <dbReference type="ARBA" id="ARBA00023170"/>
    </source>
</evidence>
<accession>A0A5J4ZSQ1</accession>
<dbReference type="Pfam" id="PF01453">
    <property type="entry name" value="B_lectin"/>
    <property type="match status" value="1"/>
</dbReference>
<keyword evidence="6" id="KW-0812">Transmembrane</keyword>
<keyword evidence="10" id="KW-1185">Reference proteome</keyword>
<keyword evidence="2" id="KW-0732">Signal</keyword>
<evidence type="ECO:0008006" key="11">
    <source>
        <dbReference type="Google" id="ProtNLM"/>
    </source>
</evidence>
<proteinExistence type="predicted"/>
<dbReference type="InterPro" id="IPR000858">
    <property type="entry name" value="S_locus_glycoprot_dom"/>
</dbReference>
<evidence type="ECO:0000313" key="10">
    <source>
        <dbReference type="Proteomes" id="UP000325577"/>
    </source>
</evidence>
<dbReference type="PANTHER" id="PTHR32444:SF98">
    <property type="entry name" value="RECEPTOR-LIKE SERINE_THREONINE-PROTEIN KINASE"/>
    <property type="match status" value="1"/>
</dbReference>
<dbReference type="InterPro" id="IPR001480">
    <property type="entry name" value="Bulb-type_lectin_dom"/>
</dbReference>
<dbReference type="PROSITE" id="PS50927">
    <property type="entry name" value="BULB_LECTIN"/>
    <property type="match status" value="1"/>
</dbReference>
<dbReference type="CDD" id="cd01098">
    <property type="entry name" value="PAN_AP_plant"/>
    <property type="match status" value="1"/>
</dbReference>
<dbReference type="Gene3D" id="2.90.10.10">
    <property type="entry name" value="Bulb-type lectin domain"/>
    <property type="match status" value="1"/>
</dbReference>
<dbReference type="Proteomes" id="UP000325577">
    <property type="component" value="Linkage Group LG6"/>
</dbReference>
<evidence type="ECO:0000259" key="8">
    <source>
        <dbReference type="PROSITE" id="PS50948"/>
    </source>
</evidence>
<dbReference type="CDD" id="cd00028">
    <property type="entry name" value="B_lectin"/>
    <property type="match status" value="1"/>
</dbReference>
<evidence type="ECO:0000313" key="9">
    <source>
        <dbReference type="EMBL" id="KAA8520081.1"/>
    </source>
</evidence>
<gene>
    <name evidence="9" type="ORF">F0562_014337</name>
</gene>
<keyword evidence="3" id="KW-1015">Disulfide bond</keyword>
<dbReference type="SMART" id="SM00108">
    <property type="entry name" value="B_lectin"/>
    <property type="match status" value="1"/>
</dbReference>
<dbReference type="SMART" id="SM00473">
    <property type="entry name" value="PAN_AP"/>
    <property type="match status" value="1"/>
</dbReference>
<reference evidence="9 10" key="1">
    <citation type="submission" date="2019-09" db="EMBL/GenBank/DDBJ databases">
        <title>A chromosome-level genome assembly of the Chinese tupelo Nyssa sinensis.</title>
        <authorList>
            <person name="Yang X."/>
            <person name="Kang M."/>
            <person name="Yang Y."/>
            <person name="Xiong H."/>
            <person name="Wang M."/>
            <person name="Zhang Z."/>
            <person name="Wang Z."/>
            <person name="Wu H."/>
            <person name="Ma T."/>
            <person name="Liu J."/>
            <person name="Xi Z."/>
        </authorList>
    </citation>
    <scope>NUCLEOTIDE SEQUENCE [LARGE SCALE GENOMIC DNA]</scope>
    <source>
        <strain evidence="9">J267</strain>
        <tissue evidence="9">Leaf</tissue>
    </source>
</reference>
<evidence type="ECO:0000256" key="5">
    <source>
        <dbReference type="ARBA" id="ARBA00023180"/>
    </source>
</evidence>
<keyword evidence="1" id="KW-0597">Phosphoprotein</keyword>